<proteinExistence type="predicted"/>
<gene>
    <name evidence="2" type="ORF">LTRI10_LOCUS45147</name>
</gene>
<reference evidence="2 3" key="1">
    <citation type="submission" date="2024-04" db="EMBL/GenBank/DDBJ databases">
        <authorList>
            <person name="Fracassetti M."/>
        </authorList>
    </citation>
    <scope>NUCLEOTIDE SEQUENCE [LARGE SCALE GENOMIC DNA]</scope>
</reference>
<name>A0AAV2G6H6_9ROSI</name>
<feature type="region of interest" description="Disordered" evidence="1">
    <location>
        <begin position="123"/>
        <end position="145"/>
    </location>
</feature>
<dbReference type="EMBL" id="OZ034821">
    <property type="protein sequence ID" value="CAL1405355.1"/>
    <property type="molecule type" value="Genomic_DNA"/>
</dbReference>
<evidence type="ECO:0000256" key="1">
    <source>
        <dbReference type="SAM" id="MobiDB-lite"/>
    </source>
</evidence>
<evidence type="ECO:0000313" key="3">
    <source>
        <dbReference type="Proteomes" id="UP001497516"/>
    </source>
</evidence>
<dbReference type="AlphaFoldDB" id="A0AAV2G6H6"/>
<evidence type="ECO:0000313" key="2">
    <source>
        <dbReference type="EMBL" id="CAL1405355.1"/>
    </source>
</evidence>
<protein>
    <submittedName>
        <fullName evidence="2">Uncharacterized protein</fullName>
    </submittedName>
</protein>
<accession>A0AAV2G6H6</accession>
<organism evidence="2 3">
    <name type="scientific">Linum trigynum</name>
    <dbReference type="NCBI Taxonomy" id="586398"/>
    <lineage>
        <taxon>Eukaryota</taxon>
        <taxon>Viridiplantae</taxon>
        <taxon>Streptophyta</taxon>
        <taxon>Embryophyta</taxon>
        <taxon>Tracheophyta</taxon>
        <taxon>Spermatophyta</taxon>
        <taxon>Magnoliopsida</taxon>
        <taxon>eudicotyledons</taxon>
        <taxon>Gunneridae</taxon>
        <taxon>Pentapetalae</taxon>
        <taxon>rosids</taxon>
        <taxon>fabids</taxon>
        <taxon>Malpighiales</taxon>
        <taxon>Linaceae</taxon>
        <taxon>Linum</taxon>
    </lineage>
</organism>
<keyword evidence="3" id="KW-1185">Reference proteome</keyword>
<feature type="compositionally biased region" description="Acidic residues" evidence="1">
    <location>
        <begin position="129"/>
        <end position="145"/>
    </location>
</feature>
<dbReference type="Proteomes" id="UP001497516">
    <property type="component" value="Chromosome 8"/>
</dbReference>
<sequence length="145" mass="16325">MFAHMIKYGNENYSSPLPIGPQITRFLYSLGIDFSDKIIVCDIREDLRAQHILACVDASVCRRKPVICSGGEQSADPSTQLVHALLDVASVALDQQIQSIKSKELCNLEYCKKQIDLAKETELSSFQEKEEDGMSDYESPPEYEF</sequence>